<accession>A0A0G4ILD1</accession>
<evidence type="ECO:0000313" key="1">
    <source>
        <dbReference type="EMBL" id="CEO95907.1"/>
    </source>
</evidence>
<reference evidence="1 2" key="1">
    <citation type="submission" date="2015-02" db="EMBL/GenBank/DDBJ databases">
        <authorList>
            <person name="Chooi Y.-H."/>
        </authorList>
    </citation>
    <scope>NUCLEOTIDE SEQUENCE [LARGE SCALE GENOMIC DNA]</scope>
    <source>
        <strain evidence="1">E3</strain>
    </source>
</reference>
<dbReference type="Proteomes" id="UP000039324">
    <property type="component" value="Unassembled WGS sequence"/>
</dbReference>
<proteinExistence type="predicted"/>
<evidence type="ECO:0000313" key="2">
    <source>
        <dbReference type="Proteomes" id="UP000039324"/>
    </source>
</evidence>
<gene>
    <name evidence="1" type="ORF">PBRA_009706</name>
</gene>
<organism evidence="1 2">
    <name type="scientific">Plasmodiophora brassicae</name>
    <name type="common">Clubroot disease agent</name>
    <dbReference type="NCBI Taxonomy" id="37360"/>
    <lineage>
        <taxon>Eukaryota</taxon>
        <taxon>Sar</taxon>
        <taxon>Rhizaria</taxon>
        <taxon>Endomyxa</taxon>
        <taxon>Phytomyxea</taxon>
        <taxon>Plasmodiophorida</taxon>
        <taxon>Plasmodiophoridae</taxon>
        <taxon>Plasmodiophora</taxon>
    </lineage>
</organism>
<name>A0A0G4ILD1_PLABS</name>
<sequence length="229" mass="25834">MASEATSSTDEHIGVKDADASILPQVAKLDSTSILKLKEQYDRYCAVVIDREGNRPEAARIKPQAIRFCFTTPQPTCIALNHLFLNNVDLLTDDNLEGWIDRRSLPASHGLTTQDIEAKIANELSMDTSLPTLRDQVGSILDRMTGIQWRRGWQHMRETVGDFTRQWVKEDKSKREGDLKAIMKQMQEWITPKAAVNGSAQIGGVSKKTCAELRLNDRSHKYQVVITVR</sequence>
<protein>
    <submittedName>
        <fullName evidence="1">Uncharacterized protein</fullName>
    </submittedName>
</protein>
<dbReference type="EMBL" id="CDSF01000043">
    <property type="protein sequence ID" value="CEO95907.1"/>
    <property type="molecule type" value="Genomic_DNA"/>
</dbReference>
<keyword evidence="2" id="KW-1185">Reference proteome</keyword>
<dbReference type="AlphaFoldDB" id="A0A0G4ILD1"/>